<feature type="region of interest" description="Disordered" evidence="1">
    <location>
        <begin position="1"/>
        <end position="66"/>
    </location>
</feature>
<reference evidence="2 3" key="1">
    <citation type="submission" date="2017-02" db="EMBL/GenBank/DDBJ databases">
        <title>The new phylogeny of genus Mycobacterium.</title>
        <authorList>
            <person name="Tortoli E."/>
            <person name="Trovato A."/>
            <person name="Cirillo D.M."/>
        </authorList>
    </citation>
    <scope>NUCLEOTIDE SEQUENCE [LARGE SCALE GENOMIC DNA]</scope>
    <source>
        <strain evidence="2 3">DSM 43992</strain>
    </source>
</reference>
<gene>
    <name evidence="2" type="ORF">BST44_01375</name>
</gene>
<dbReference type="AlphaFoldDB" id="A0A1X0KNJ9"/>
<proteinExistence type="predicted"/>
<sequence>MRDRGDMTSGSPSARTSIRRRLHRGPGPGGTATPVLRQHHKPRRQLRGDAAERQIPGGPRVGFAPLYGAPCTAAATILTT</sequence>
<accession>A0A1X0KNJ9</accession>
<dbReference type="Proteomes" id="UP000192601">
    <property type="component" value="Unassembled WGS sequence"/>
</dbReference>
<name>A0A1X0KNJ9_MYCSC</name>
<dbReference type="STRING" id="1783.BST44_01375"/>
<organism evidence="2 3">
    <name type="scientific">Mycobacterium scrofulaceum</name>
    <dbReference type="NCBI Taxonomy" id="1783"/>
    <lineage>
        <taxon>Bacteria</taxon>
        <taxon>Bacillati</taxon>
        <taxon>Actinomycetota</taxon>
        <taxon>Actinomycetes</taxon>
        <taxon>Mycobacteriales</taxon>
        <taxon>Mycobacteriaceae</taxon>
        <taxon>Mycobacterium</taxon>
    </lineage>
</organism>
<keyword evidence="3" id="KW-1185">Reference proteome</keyword>
<comment type="caution">
    <text evidence="2">The sequence shown here is derived from an EMBL/GenBank/DDBJ whole genome shotgun (WGS) entry which is preliminary data.</text>
</comment>
<evidence type="ECO:0000256" key="1">
    <source>
        <dbReference type="SAM" id="MobiDB-lite"/>
    </source>
</evidence>
<evidence type="ECO:0000313" key="2">
    <source>
        <dbReference type="EMBL" id="ORB76205.1"/>
    </source>
</evidence>
<evidence type="ECO:0000313" key="3">
    <source>
        <dbReference type="Proteomes" id="UP000192601"/>
    </source>
</evidence>
<dbReference type="EMBL" id="MVIJ01000001">
    <property type="protein sequence ID" value="ORB76205.1"/>
    <property type="molecule type" value="Genomic_DNA"/>
</dbReference>
<protein>
    <submittedName>
        <fullName evidence="2">Uncharacterized protein</fullName>
    </submittedName>
</protein>